<reference evidence="3" key="1">
    <citation type="journal article" date="2014" name="Front. Microbiol.">
        <title>High frequency of phylogenetically diverse reductive dehalogenase-homologous genes in deep subseafloor sedimentary metagenomes.</title>
        <authorList>
            <person name="Kawai M."/>
            <person name="Futagami T."/>
            <person name="Toyoda A."/>
            <person name="Takaki Y."/>
            <person name="Nishi S."/>
            <person name="Hori S."/>
            <person name="Arai W."/>
            <person name="Tsubouchi T."/>
            <person name="Morono Y."/>
            <person name="Uchiyama I."/>
            <person name="Ito T."/>
            <person name="Fujiyama A."/>
            <person name="Inagaki F."/>
            <person name="Takami H."/>
        </authorList>
    </citation>
    <scope>NUCLEOTIDE SEQUENCE</scope>
    <source>
        <strain evidence="3">Expedition CK06-06</strain>
    </source>
</reference>
<dbReference type="SUPFAM" id="SSF53448">
    <property type="entry name" value="Nucleotide-diphospho-sugar transferases"/>
    <property type="match status" value="1"/>
</dbReference>
<accession>X1G7H6</accession>
<comment type="caution">
    <text evidence="3">The sequence shown here is derived from an EMBL/GenBank/DDBJ whole genome shotgun (WGS) entry which is preliminary data.</text>
</comment>
<dbReference type="PANTHER" id="PTHR32125:SF4">
    <property type="entry name" value="2-C-METHYL-D-ERYTHRITOL 4-PHOSPHATE CYTIDYLYLTRANSFERASE, CHLOROPLASTIC"/>
    <property type="match status" value="1"/>
</dbReference>
<dbReference type="Pfam" id="PF01128">
    <property type="entry name" value="IspD"/>
    <property type="match status" value="1"/>
</dbReference>
<evidence type="ECO:0000256" key="1">
    <source>
        <dbReference type="ARBA" id="ARBA00022679"/>
    </source>
</evidence>
<dbReference type="Gene3D" id="3.90.550.10">
    <property type="entry name" value="Spore Coat Polysaccharide Biosynthesis Protein SpsA, Chain A"/>
    <property type="match status" value="1"/>
</dbReference>
<feature type="non-terminal residue" evidence="3">
    <location>
        <position position="1"/>
    </location>
</feature>
<gene>
    <name evidence="3" type="ORF">S03H2_26732</name>
</gene>
<dbReference type="InterPro" id="IPR034683">
    <property type="entry name" value="IspD/TarI"/>
</dbReference>
<evidence type="ECO:0000256" key="2">
    <source>
        <dbReference type="ARBA" id="ARBA00022695"/>
    </source>
</evidence>
<dbReference type="GO" id="GO:0050518">
    <property type="term" value="F:2-C-methyl-D-erythritol 4-phosphate cytidylyltransferase activity"/>
    <property type="evidence" value="ECO:0007669"/>
    <property type="project" value="TreeGrafter"/>
</dbReference>
<evidence type="ECO:0008006" key="4">
    <source>
        <dbReference type="Google" id="ProtNLM"/>
    </source>
</evidence>
<sequence>QTPQVFRAELLKKAYGNLANLDKSKISDDAQLVEALGEKVSIVETDPSNIKITRQSDIAIAEAILRSRPKPRPKGPTGPYIEAQW</sequence>
<protein>
    <recommendedName>
        <fullName evidence="4">2-C-methyl-D-erythritol 4-phosphate cytidylyltransferase</fullName>
    </recommendedName>
</protein>
<keyword evidence="1" id="KW-0808">Transferase</keyword>
<keyword evidence="2" id="KW-0548">Nucleotidyltransferase</keyword>
<dbReference type="InterPro" id="IPR029044">
    <property type="entry name" value="Nucleotide-diphossugar_trans"/>
</dbReference>
<dbReference type="EMBL" id="BARU01015636">
    <property type="protein sequence ID" value="GAH53871.1"/>
    <property type="molecule type" value="Genomic_DNA"/>
</dbReference>
<evidence type="ECO:0000313" key="3">
    <source>
        <dbReference type="EMBL" id="GAH53871.1"/>
    </source>
</evidence>
<dbReference type="InterPro" id="IPR050088">
    <property type="entry name" value="IspD/TarI_cytidylyltransf_bact"/>
</dbReference>
<dbReference type="PANTHER" id="PTHR32125">
    <property type="entry name" value="2-C-METHYL-D-ERYTHRITOL 4-PHOSPHATE CYTIDYLYLTRANSFERASE, CHLOROPLASTIC"/>
    <property type="match status" value="1"/>
</dbReference>
<name>X1G7H6_9ZZZZ</name>
<organism evidence="3">
    <name type="scientific">marine sediment metagenome</name>
    <dbReference type="NCBI Taxonomy" id="412755"/>
    <lineage>
        <taxon>unclassified sequences</taxon>
        <taxon>metagenomes</taxon>
        <taxon>ecological metagenomes</taxon>
    </lineage>
</organism>
<dbReference type="AlphaFoldDB" id="X1G7H6"/>
<proteinExistence type="predicted"/>